<dbReference type="Gene3D" id="1.25.10.10">
    <property type="entry name" value="Leucine-rich Repeat Variant"/>
    <property type="match status" value="1"/>
</dbReference>
<protein>
    <recommendedName>
        <fullName evidence="3">SufBD protein</fullName>
    </recommendedName>
</protein>
<organism evidence="1 2">
    <name type="scientific">Eisenbergiella tayi</name>
    <dbReference type="NCBI Taxonomy" id="1432052"/>
    <lineage>
        <taxon>Bacteria</taxon>
        <taxon>Bacillati</taxon>
        <taxon>Bacillota</taxon>
        <taxon>Clostridia</taxon>
        <taxon>Lachnospirales</taxon>
        <taxon>Lachnospiraceae</taxon>
        <taxon>Eisenbergiella</taxon>
    </lineage>
</organism>
<gene>
    <name evidence="1" type="ORF">BEI61_03038</name>
</gene>
<proteinExistence type="predicted"/>
<evidence type="ECO:0008006" key="3">
    <source>
        <dbReference type="Google" id="ProtNLM"/>
    </source>
</evidence>
<evidence type="ECO:0000313" key="2">
    <source>
        <dbReference type="Proteomes" id="UP000094067"/>
    </source>
</evidence>
<dbReference type="Proteomes" id="UP000094067">
    <property type="component" value="Unassembled WGS sequence"/>
</dbReference>
<dbReference type="InterPro" id="IPR011989">
    <property type="entry name" value="ARM-like"/>
</dbReference>
<dbReference type="AlphaFoldDB" id="A0A1E3AEJ6"/>
<dbReference type="RefSeq" id="WP_069152865.1">
    <property type="nucleotide sequence ID" value="NZ_MCGH01000002.1"/>
</dbReference>
<comment type="caution">
    <text evidence="1">The sequence shown here is derived from an EMBL/GenBank/DDBJ whole genome shotgun (WGS) entry which is preliminary data.</text>
</comment>
<evidence type="ECO:0000313" key="1">
    <source>
        <dbReference type="EMBL" id="ODM07148.1"/>
    </source>
</evidence>
<reference evidence="1 2" key="1">
    <citation type="submission" date="2016-07" db="EMBL/GenBank/DDBJ databases">
        <title>Characterization of isolates of Eisenbergiella tayi derived from blood cultures, using whole genome sequencing.</title>
        <authorList>
            <person name="Burdz T."/>
            <person name="Wiebe D."/>
            <person name="Huynh C."/>
            <person name="Bernard K."/>
        </authorList>
    </citation>
    <scope>NUCLEOTIDE SEQUENCE [LARGE SCALE GENOMIC DNA]</scope>
    <source>
        <strain evidence="1 2">NML 110608</strain>
    </source>
</reference>
<dbReference type="PATRIC" id="fig|1432052.4.peg.3384"/>
<accession>A0A1E3AEJ6</accession>
<dbReference type="EMBL" id="MCGH01000002">
    <property type="protein sequence ID" value="ODM07148.1"/>
    <property type="molecule type" value="Genomic_DNA"/>
</dbReference>
<name>A0A1E3AEJ6_9FIRM</name>
<sequence length="174" mass="19802">MIQDKNEPETASIPGESKNAVGITVSDMEELISILKEKDTSAAYKALQEMERISDETGALYGHTAEFADMIKSDKYVLRVRGFRLFCRQARWDKDYILDENIDEALLILKDEKPTAVRQALAALAEIVTYKPELRETVKEAVSDLNYLKYKETMHSLIAKDIQDVLDRIKAAEE</sequence>